<dbReference type="PANTHER" id="PTHR36510">
    <property type="entry name" value="GLUTAMATE--CYSTEINE LIGASE 2-RELATED"/>
    <property type="match status" value="1"/>
</dbReference>
<protein>
    <submittedName>
        <fullName evidence="2">Glutamate-cysteine ligase family protein</fullName>
    </submittedName>
</protein>
<accession>A0ABN2RTV6</accession>
<dbReference type="GO" id="GO:0016874">
    <property type="term" value="F:ligase activity"/>
    <property type="evidence" value="ECO:0007669"/>
    <property type="project" value="UniProtKB-KW"/>
</dbReference>
<evidence type="ECO:0000313" key="3">
    <source>
        <dbReference type="Proteomes" id="UP001500013"/>
    </source>
</evidence>
<keyword evidence="3" id="KW-1185">Reference proteome</keyword>
<comment type="catalytic activity">
    <reaction evidence="1">
        <text>L-cysteine + L-glutamate + ATP = gamma-L-glutamyl-L-cysteine + ADP + phosphate + H(+)</text>
        <dbReference type="Rhea" id="RHEA:13285"/>
        <dbReference type="ChEBI" id="CHEBI:15378"/>
        <dbReference type="ChEBI" id="CHEBI:29985"/>
        <dbReference type="ChEBI" id="CHEBI:30616"/>
        <dbReference type="ChEBI" id="CHEBI:35235"/>
        <dbReference type="ChEBI" id="CHEBI:43474"/>
        <dbReference type="ChEBI" id="CHEBI:58173"/>
        <dbReference type="ChEBI" id="CHEBI:456216"/>
        <dbReference type="EC" id="6.3.2.2"/>
    </reaction>
</comment>
<evidence type="ECO:0000256" key="1">
    <source>
        <dbReference type="ARBA" id="ARBA00048819"/>
    </source>
</evidence>
<comment type="caution">
    <text evidence="2">The sequence shown here is derived from an EMBL/GenBank/DDBJ whole genome shotgun (WGS) entry which is preliminary data.</text>
</comment>
<reference evidence="2 3" key="1">
    <citation type="journal article" date="2019" name="Int. J. Syst. Evol. Microbiol.">
        <title>The Global Catalogue of Microorganisms (GCM) 10K type strain sequencing project: providing services to taxonomists for standard genome sequencing and annotation.</title>
        <authorList>
            <consortium name="The Broad Institute Genomics Platform"/>
            <consortium name="The Broad Institute Genome Sequencing Center for Infectious Disease"/>
            <person name="Wu L."/>
            <person name="Ma J."/>
        </authorList>
    </citation>
    <scope>NUCLEOTIDE SEQUENCE [LARGE SCALE GENOMIC DNA]</scope>
    <source>
        <strain evidence="2 3">JCM 15628</strain>
    </source>
</reference>
<name>A0ABN2RTV6_9MICO</name>
<dbReference type="PIRSF" id="PIRSF012666">
    <property type="entry name" value="UCP012666"/>
    <property type="match status" value="1"/>
</dbReference>
<sequence>MWLSRHVGADVEQSRYTREQRQQYREKVRRDLDVFERMLGKSEFEFDRPMTGLEIELNLVNEDLGPKLDNKTVLEQIADENYQTELARYNIELNVHPRPLPGDAALELEQHLRESLNRASEKAAEAHAGIVAIGILPTVMPEHFEGDWISENIRYAALNNAVLDARGEDVWLELEGPTGERIARYSDSLAPESACTSIQLHLQVQPERFADHWNAAQVLAGPQLALGANSPFFLGQRLWAETRIPLFTQATDTRSVELKNQGVRPRVWFGERWITSIFDLFEENVRYFPALLPELYDEEPEEVFERGEVPQLRELRLHNGTVYRWNRPIYDIVHGRPHLRVENRVLPAGPSIADVMANAAFYYGTMRVLAEEDRPVWTRMSFSAAESNFEEGARLGIDARTYWPGFGDVPATELVLRRLLPMAHEGLQRWGVSMAVRDRFLSIIEQRCLQGVNGASWQTECVARLESRGLTRDKALREMLARYIEGMMANEPVHTWELPGD</sequence>
<proteinExistence type="predicted"/>
<dbReference type="Pfam" id="PF04107">
    <property type="entry name" value="GCS2"/>
    <property type="match status" value="1"/>
</dbReference>
<dbReference type="InterPro" id="IPR006336">
    <property type="entry name" value="GCS2"/>
</dbReference>
<dbReference type="Proteomes" id="UP001500013">
    <property type="component" value="Unassembled WGS sequence"/>
</dbReference>
<evidence type="ECO:0000313" key="2">
    <source>
        <dbReference type="EMBL" id="GAA1974780.1"/>
    </source>
</evidence>
<dbReference type="InterPro" id="IPR016602">
    <property type="entry name" value="UCP012666"/>
</dbReference>
<gene>
    <name evidence="2" type="ORF">GCM10009817_13710</name>
</gene>
<organism evidence="2 3">
    <name type="scientific">Terrabacter lapilli</name>
    <dbReference type="NCBI Taxonomy" id="436231"/>
    <lineage>
        <taxon>Bacteria</taxon>
        <taxon>Bacillati</taxon>
        <taxon>Actinomycetota</taxon>
        <taxon>Actinomycetes</taxon>
        <taxon>Micrococcales</taxon>
        <taxon>Intrasporangiaceae</taxon>
        <taxon>Terrabacter</taxon>
    </lineage>
</organism>
<dbReference type="EMBL" id="BAAAPU010000004">
    <property type="protein sequence ID" value="GAA1974780.1"/>
    <property type="molecule type" value="Genomic_DNA"/>
</dbReference>
<dbReference type="SUPFAM" id="SSF55931">
    <property type="entry name" value="Glutamine synthetase/guanido kinase"/>
    <property type="match status" value="1"/>
</dbReference>
<dbReference type="InterPro" id="IPR050141">
    <property type="entry name" value="GCL_type2/YbdK_subfam"/>
</dbReference>
<dbReference type="PANTHER" id="PTHR36510:SF3">
    <property type="entry name" value="CONSERVED PROTEIN"/>
    <property type="match status" value="1"/>
</dbReference>
<dbReference type="Gene3D" id="3.30.590.20">
    <property type="match status" value="1"/>
</dbReference>
<keyword evidence="2" id="KW-0436">Ligase</keyword>
<dbReference type="InterPro" id="IPR014746">
    <property type="entry name" value="Gln_synth/guanido_kin_cat_dom"/>
</dbReference>